<keyword evidence="1" id="KW-0175">Coiled coil</keyword>
<sequence>MYTYFISTSKSIIIGILIVLFNTTSCDCSPNNPNKGDEHGLSGSLVIEVQDAYLIGDQKTIIAVVSLDDNTKPALLEGFILQVYYTSGTGEFEFTTYKNNVASAETSTSINEKLTSLVRFTELASNNSPTNITFSIVPNADVIQANIQVKLLDKLGALIKECPVTWEEDKLLVYGLNKFVGNNQSRFMLADTFAAIDPTKITLEIKSNNAATFRLVKVDGSKSSDHALLSELLSTEDEQNRVTDPMYLELDNANANGQQSAVITFSVKQGTTLLAKRSVVWEQNGISIDISSDQDILVDQDVLNLKFTNQDEVVDTEKIQVKLTNDMGVKFRLGATLSGEAISTNLQTIIDQPQLTVSEEVNVGLQQIDNPNEVYDASLILELLDEKGDIICKHKLHWINREKLNVDEVEQWLNKLDRSKIQFNQQKGSIENNLEAEEYNTSLSMLRSIIDIRKQVQEIKGKLQKKIEQGKLSKLFTNRAIVVVNQLIADIDAFVLESIKKYEKHIGKLAEEVQRILQRAKTVELEQSLHKNLSEIYEDIIDMESLSYYVLALAKAINIDMDKAIGKNVKDTLQKNVEKSIRGMVELGKYFKNEAVSRIEPNDAFNNGAERARHLADKLTSIAVDLQENSSYAYECVAQAYQYTAEAMLITAKKETHFNYILQDAEYARNAANNAADAAWHVSTSLKDNNTANQAVKAALQAAIKAWQLALMTELISENNIPSSINGESTSSILKELKDKLKHYQPNVFY</sequence>
<dbReference type="HOGENOM" id="CLU_370753_0_0_10"/>
<dbReference type="EMBL" id="CP001102">
    <property type="protein sequence ID" value="ACE06279.1"/>
    <property type="molecule type" value="Genomic_DNA"/>
</dbReference>
<accession>B3ESS7</accession>
<name>B3ESS7_AMOA5</name>
<feature type="coiled-coil region" evidence="1">
    <location>
        <begin position="499"/>
        <end position="526"/>
    </location>
</feature>
<evidence type="ECO:0000313" key="3">
    <source>
        <dbReference type="Proteomes" id="UP000001227"/>
    </source>
</evidence>
<dbReference type="AlphaFoldDB" id="B3ESS7"/>
<proteinExistence type="predicted"/>
<dbReference type="eggNOG" id="COG1196">
    <property type="taxonomic scope" value="Bacteria"/>
</dbReference>
<dbReference type="RefSeq" id="WP_012473044.1">
    <property type="nucleotide sequence ID" value="NC_010830.1"/>
</dbReference>
<dbReference type="Proteomes" id="UP000001227">
    <property type="component" value="Chromosome"/>
</dbReference>
<dbReference type="KEGG" id="aas:Aasi_0913"/>
<reference evidence="2 3" key="1">
    <citation type="journal article" date="2010" name="J. Bacteriol.">
        <title>The genome of the amoeba symbiont 'Candidatus Amoebophilus asiaticus' reveals common mechanisms for host cell interaction among amoeba-associated bacteria.</title>
        <authorList>
            <person name="Schmitz-Esser S."/>
            <person name="Tischler P."/>
            <person name="Arnold R."/>
            <person name="Montanaro J."/>
            <person name="Wagner M."/>
            <person name="Rattei T."/>
            <person name="Horn M."/>
        </authorList>
    </citation>
    <scope>NUCLEOTIDE SEQUENCE [LARGE SCALE GENOMIC DNA]</scope>
    <source>
        <strain evidence="2 3">5a2</strain>
    </source>
</reference>
<gene>
    <name evidence="2" type="ordered locus">Aasi_0913</name>
</gene>
<evidence type="ECO:0000313" key="2">
    <source>
        <dbReference type="EMBL" id="ACE06279.1"/>
    </source>
</evidence>
<dbReference type="eggNOG" id="COG1361">
    <property type="taxonomic scope" value="Bacteria"/>
</dbReference>
<organism evidence="2 3">
    <name type="scientific">Amoebophilus asiaticus (strain 5a2)</name>
    <dbReference type="NCBI Taxonomy" id="452471"/>
    <lineage>
        <taxon>Bacteria</taxon>
        <taxon>Pseudomonadati</taxon>
        <taxon>Bacteroidota</taxon>
        <taxon>Cytophagia</taxon>
        <taxon>Cytophagales</taxon>
        <taxon>Amoebophilaceae</taxon>
        <taxon>Candidatus Amoebophilus</taxon>
    </lineage>
</organism>
<keyword evidence="3" id="KW-1185">Reference proteome</keyword>
<evidence type="ECO:0000256" key="1">
    <source>
        <dbReference type="SAM" id="Coils"/>
    </source>
</evidence>
<protein>
    <submittedName>
        <fullName evidence="2">Uncharacterized protein</fullName>
    </submittedName>
</protein>